<dbReference type="GeneID" id="25567725"/>
<dbReference type="Pfam" id="PF00533">
    <property type="entry name" value="BRCT"/>
    <property type="match status" value="1"/>
</dbReference>
<dbReference type="InterPro" id="IPR003593">
    <property type="entry name" value="AAA+_ATPase"/>
</dbReference>
<dbReference type="GO" id="GO:0006260">
    <property type="term" value="P:DNA replication"/>
    <property type="evidence" value="ECO:0007669"/>
    <property type="project" value="UniProtKB-KW"/>
</dbReference>
<dbReference type="GO" id="GO:0006281">
    <property type="term" value="P:DNA repair"/>
    <property type="evidence" value="ECO:0007669"/>
    <property type="project" value="InterPro"/>
</dbReference>
<dbReference type="InterPro" id="IPR012178">
    <property type="entry name" value="RFC1"/>
</dbReference>
<evidence type="ECO:0000256" key="2">
    <source>
        <dbReference type="ARBA" id="ARBA00006116"/>
    </source>
</evidence>
<dbReference type="Gene3D" id="3.40.50.10190">
    <property type="entry name" value="BRCT domain"/>
    <property type="match status" value="1"/>
</dbReference>
<feature type="region of interest" description="Disordered" evidence="9">
    <location>
        <begin position="344"/>
        <end position="370"/>
    </location>
</feature>
<dbReference type="STRING" id="461836.A0A0L0DLD2"/>
<dbReference type="GO" id="GO:0016887">
    <property type="term" value="F:ATP hydrolysis activity"/>
    <property type="evidence" value="ECO:0007669"/>
    <property type="project" value="InterPro"/>
</dbReference>
<dbReference type="OMA" id="LICNERN"/>
<name>A0A0L0DLD2_THETB</name>
<reference evidence="11 12" key="1">
    <citation type="submission" date="2010-05" db="EMBL/GenBank/DDBJ databases">
        <title>The Genome Sequence of Thecamonas trahens ATCC 50062.</title>
        <authorList>
            <consortium name="The Broad Institute Genome Sequencing Platform"/>
            <person name="Russ C."/>
            <person name="Cuomo C."/>
            <person name="Shea T."/>
            <person name="Young S.K."/>
            <person name="Zeng Q."/>
            <person name="Koehrsen M."/>
            <person name="Haas B."/>
            <person name="Borodovsky M."/>
            <person name="Guigo R."/>
            <person name="Alvarado L."/>
            <person name="Berlin A."/>
            <person name="Bochicchio J."/>
            <person name="Borenstein D."/>
            <person name="Chapman S."/>
            <person name="Chen Z."/>
            <person name="Freedman E."/>
            <person name="Gellesch M."/>
            <person name="Goldberg J."/>
            <person name="Griggs A."/>
            <person name="Gujja S."/>
            <person name="Heilman E."/>
            <person name="Heiman D."/>
            <person name="Hepburn T."/>
            <person name="Howarth C."/>
            <person name="Jen D."/>
            <person name="Larson L."/>
            <person name="Mehta T."/>
            <person name="Park D."/>
            <person name="Pearson M."/>
            <person name="Roberts A."/>
            <person name="Saif S."/>
            <person name="Shenoy N."/>
            <person name="Sisk P."/>
            <person name="Stolte C."/>
            <person name="Sykes S."/>
            <person name="Thomson T."/>
            <person name="Walk T."/>
            <person name="White J."/>
            <person name="Yandava C."/>
            <person name="Burger G."/>
            <person name="Gray M.W."/>
            <person name="Holland P.W.H."/>
            <person name="King N."/>
            <person name="Lang F.B.F."/>
            <person name="Roger A.J."/>
            <person name="Ruiz-Trillo I."/>
            <person name="Lander E."/>
            <person name="Nusbaum C."/>
        </authorList>
    </citation>
    <scope>NUCLEOTIDE SEQUENCE [LARGE SCALE GENOMIC DNA]</scope>
    <source>
        <strain evidence="11 12">ATCC 50062</strain>
    </source>
</reference>
<dbReference type="PRINTS" id="PR01217">
    <property type="entry name" value="PRICHEXTENSN"/>
</dbReference>
<dbReference type="SMART" id="SM00382">
    <property type="entry name" value="AAA"/>
    <property type="match status" value="1"/>
</dbReference>
<dbReference type="OrthoDB" id="446168at2759"/>
<dbReference type="InterPro" id="IPR003959">
    <property type="entry name" value="ATPase_AAA_core"/>
</dbReference>
<feature type="domain" description="BRCT" evidence="10">
    <location>
        <begin position="253"/>
        <end position="319"/>
    </location>
</feature>
<evidence type="ECO:0000256" key="1">
    <source>
        <dbReference type="ARBA" id="ARBA00004123"/>
    </source>
</evidence>
<feature type="compositionally biased region" description="Basic residues" evidence="9">
    <location>
        <begin position="8"/>
        <end position="20"/>
    </location>
</feature>
<evidence type="ECO:0000313" key="12">
    <source>
        <dbReference type="Proteomes" id="UP000054408"/>
    </source>
</evidence>
<dbReference type="Proteomes" id="UP000054408">
    <property type="component" value="Unassembled WGS sequence"/>
</dbReference>
<dbReference type="CDD" id="cd18140">
    <property type="entry name" value="HLD_clamp_RFC"/>
    <property type="match status" value="1"/>
</dbReference>
<feature type="compositionally biased region" description="Low complexity" evidence="9">
    <location>
        <begin position="118"/>
        <end position="183"/>
    </location>
</feature>
<feature type="region of interest" description="Disordered" evidence="9">
    <location>
        <begin position="873"/>
        <end position="906"/>
    </location>
</feature>
<evidence type="ECO:0000256" key="5">
    <source>
        <dbReference type="ARBA" id="ARBA00022741"/>
    </source>
</evidence>
<dbReference type="RefSeq" id="XP_013754618.1">
    <property type="nucleotide sequence ID" value="XM_013899164.1"/>
</dbReference>
<keyword evidence="4 8" id="KW-0235">DNA replication</keyword>
<dbReference type="InterPro" id="IPR036420">
    <property type="entry name" value="BRCT_dom_sf"/>
</dbReference>
<feature type="compositionally biased region" description="Low complexity" evidence="9">
    <location>
        <begin position="22"/>
        <end position="44"/>
    </location>
</feature>
<dbReference type="Pfam" id="PF08519">
    <property type="entry name" value="RFC1"/>
    <property type="match status" value="1"/>
</dbReference>
<dbReference type="PANTHER" id="PTHR23389:SF6">
    <property type="entry name" value="REPLICATION FACTOR C SUBUNIT 1"/>
    <property type="match status" value="1"/>
</dbReference>
<keyword evidence="7 8" id="KW-0539">Nucleus</keyword>
<dbReference type="EMBL" id="GL349479">
    <property type="protein sequence ID" value="KNC53144.1"/>
    <property type="molecule type" value="Genomic_DNA"/>
</dbReference>
<evidence type="ECO:0000256" key="8">
    <source>
        <dbReference type="PIRNR" id="PIRNR036578"/>
    </source>
</evidence>
<dbReference type="Pfam" id="PF25361">
    <property type="entry name" value="AAA_lid_RFC1"/>
    <property type="match status" value="1"/>
</dbReference>
<dbReference type="CDD" id="cd00009">
    <property type="entry name" value="AAA"/>
    <property type="match status" value="1"/>
</dbReference>
<dbReference type="GO" id="GO:0003689">
    <property type="term" value="F:DNA clamp loader activity"/>
    <property type="evidence" value="ECO:0007669"/>
    <property type="project" value="UniProtKB-UniRule"/>
</dbReference>
<proteinExistence type="inferred from homology"/>
<dbReference type="Gene3D" id="1.10.8.60">
    <property type="match status" value="1"/>
</dbReference>
<accession>A0A0L0DLD2</accession>
<comment type="similarity">
    <text evidence="2 8">Belongs to the activator 1 large subunit family.</text>
</comment>
<dbReference type="GO" id="GO:0005524">
    <property type="term" value="F:ATP binding"/>
    <property type="evidence" value="ECO:0007669"/>
    <property type="project" value="UniProtKB-UniRule"/>
</dbReference>
<keyword evidence="6 8" id="KW-0067">ATP-binding</keyword>
<comment type="subcellular location">
    <subcellularLocation>
        <location evidence="1 8">Nucleus</location>
    </subcellularLocation>
</comment>
<dbReference type="Gene3D" id="3.40.50.300">
    <property type="entry name" value="P-loop containing nucleotide triphosphate hydrolases"/>
    <property type="match status" value="1"/>
</dbReference>
<dbReference type="PANTHER" id="PTHR23389">
    <property type="entry name" value="CHROMOSOME TRANSMISSION FIDELITY FACTOR 18"/>
    <property type="match status" value="1"/>
</dbReference>
<dbReference type="SUPFAM" id="SSF48019">
    <property type="entry name" value="post-AAA+ oligomerization domain-like"/>
    <property type="match status" value="1"/>
</dbReference>
<dbReference type="GO" id="GO:0005663">
    <property type="term" value="C:DNA replication factor C complex"/>
    <property type="evidence" value="ECO:0007669"/>
    <property type="project" value="InterPro"/>
</dbReference>
<evidence type="ECO:0000256" key="4">
    <source>
        <dbReference type="ARBA" id="ARBA00022705"/>
    </source>
</evidence>
<dbReference type="InterPro" id="IPR013725">
    <property type="entry name" value="DNA_replication_fac_RFC1_C"/>
</dbReference>
<evidence type="ECO:0000256" key="6">
    <source>
        <dbReference type="ARBA" id="ARBA00022840"/>
    </source>
</evidence>
<keyword evidence="5 8" id="KW-0547">Nucleotide-binding</keyword>
<evidence type="ECO:0000259" key="10">
    <source>
        <dbReference type="PROSITE" id="PS50172"/>
    </source>
</evidence>
<dbReference type="GO" id="GO:0005634">
    <property type="term" value="C:nucleus"/>
    <property type="evidence" value="ECO:0007669"/>
    <property type="project" value="UniProtKB-SubCell"/>
</dbReference>
<sequence>MGGGGSKPKPKPQSKPKPKPKPTATPNTAIATATATATATPTTASRRPIVLDSSSDDDFMAPPPKVVATAPMAKSANKQKRKAVPISIVPVGPRSAPIIPGSSRPPSTGKARPPVRIAPKASSASPSPLPSSAKPAPKPAAAKPQTSKPAAAKPQTAKPAATKPQTAKPAATKPQTAKPTAAKHQAFKPPTAKPPAPKTTQSAPPNLLPPPKSTIDVVAAGAPKFSDVGVTASFDETVVLDKAGVPKGKPYCMQGLHICVTGQLRALERNAFHDLVLRYGGKPAKSVTKKLHYLVIGEAPGEAKLKKAKAQNVTILSEDDFFAWYPTLPEQAYAPSKTTKAKTSKAAQALASRASAPTSAARPTSLPATAKAAVDPSSQLWTVKYAPQTVGDLVGNTTKIENLSLWLANWHTAFRSGVAVKIKNSSGKPVPLKSRAVLLSGQPGIGKTSAALLVARAAGFHPIEFNASDTRSKTSLRAHVKSLTENKTMHQFFGGASTARETKKHVLIMDEVDGMSSGDRGGLAELAAIIKTTKVPIICMCNDAASPKMRTFKNHTYLLPFQRPTAAQIKHRVVSIAAAEGLALEPAAVDSLVAQTGADIRQILNLMQMWAVDAQIVNYETVQKTLATGGKNIDRGPFQLMEDFLKGDNFRALGAMGCLNAYFGDPSLVPLLVQENYLSTRPFQAQPGNPIRTCDMMKRSADAIAYADILETRARSVQSWKYMPIHAVLSCAVPGFYMHGHMHRPAFSAWLGKYSKATRLSRLNRELTIHMRLRISASPDAVVCDYLPTLASLLALPLAHETGVDAMIERMAYYYLTRDDWSNIMELAARSPKLKATTSSISGKTKAAFTRAYKKRAASLALPYTTAATTKAVYKGGKSDGKKAPKPVLPLSDDDDDDDANSSVRL</sequence>
<dbReference type="Gene3D" id="1.20.272.10">
    <property type="match status" value="1"/>
</dbReference>
<evidence type="ECO:0000256" key="9">
    <source>
        <dbReference type="SAM" id="MobiDB-lite"/>
    </source>
</evidence>
<dbReference type="SUPFAM" id="SSF52113">
    <property type="entry name" value="BRCT domain"/>
    <property type="match status" value="1"/>
</dbReference>
<gene>
    <name evidence="11" type="ORF">AMSG_09220</name>
</gene>
<organism evidence="11 12">
    <name type="scientific">Thecamonas trahens ATCC 50062</name>
    <dbReference type="NCBI Taxonomy" id="461836"/>
    <lineage>
        <taxon>Eukaryota</taxon>
        <taxon>Apusozoa</taxon>
        <taxon>Apusomonadida</taxon>
        <taxon>Apusomonadidae</taxon>
        <taxon>Thecamonas</taxon>
    </lineage>
</organism>
<dbReference type="PROSITE" id="PS50172">
    <property type="entry name" value="BRCT"/>
    <property type="match status" value="1"/>
</dbReference>
<protein>
    <recommendedName>
        <fullName evidence="3 8">Replication factor C subunit 1</fullName>
    </recommendedName>
</protein>
<dbReference type="GO" id="GO:0003677">
    <property type="term" value="F:DNA binding"/>
    <property type="evidence" value="ECO:0007669"/>
    <property type="project" value="InterPro"/>
</dbReference>
<dbReference type="AlphaFoldDB" id="A0A0L0DLD2"/>
<dbReference type="InterPro" id="IPR008921">
    <property type="entry name" value="DNA_pol3_clamp-load_cplx_C"/>
</dbReference>
<dbReference type="SUPFAM" id="SSF52540">
    <property type="entry name" value="P-loop containing nucleoside triphosphate hydrolases"/>
    <property type="match status" value="1"/>
</dbReference>
<evidence type="ECO:0000256" key="7">
    <source>
        <dbReference type="ARBA" id="ARBA00023242"/>
    </source>
</evidence>
<dbReference type="SMART" id="SM00292">
    <property type="entry name" value="BRCT"/>
    <property type="match status" value="1"/>
</dbReference>
<dbReference type="InterPro" id="IPR047854">
    <property type="entry name" value="RFC_lid"/>
</dbReference>
<evidence type="ECO:0000313" key="11">
    <source>
        <dbReference type="EMBL" id="KNC53144.1"/>
    </source>
</evidence>
<evidence type="ECO:0000256" key="3">
    <source>
        <dbReference type="ARBA" id="ARBA00020401"/>
    </source>
</evidence>
<keyword evidence="12" id="KW-1185">Reference proteome</keyword>
<dbReference type="FunFam" id="3.40.50.300:FF:000395">
    <property type="entry name" value="Replication factor C subunit 1"/>
    <property type="match status" value="1"/>
</dbReference>
<dbReference type="PIRSF" id="PIRSF036578">
    <property type="entry name" value="RFC1"/>
    <property type="match status" value="1"/>
</dbReference>
<dbReference type="InterPro" id="IPR001357">
    <property type="entry name" value="BRCT_dom"/>
</dbReference>
<dbReference type="InterPro" id="IPR027417">
    <property type="entry name" value="P-loop_NTPase"/>
</dbReference>
<dbReference type="Pfam" id="PF00004">
    <property type="entry name" value="AAA"/>
    <property type="match status" value="1"/>
</dbReference>
<feature type="region of interest" description="Disordered" evidence="9">
    <location>
        <begin position="1"/>
        <end position="213"/>
    </location>
</feature>
<dbReference type="eggNOG" id="KOG1968">
    <property type="taxonomic scope" value="Eukaryota"/>
</dbReference>